<organism evidence="2 3">
    <name type="scientific">Cyprinid herpesvirus 1</name>
    <dbReference type="NCBI Taxonomy" id="317858"/>
    <lineage>
        <taxon>Viruses</taxon>
        <taxon>Duplodnaviria</taxon>
        <taxon>Heunggongvirae</taxon>
        <taxon>Peploviricota</taxon>
        <taxon>Herviviricetes</taxon>
        <taxon>Herpesvirales</taxon>
        <taxon>Alloherpesviridae</taxon>
        <taxon>Cyvirus</taxon>
        <taxon>Cyvirus cyprinidallo1</taxon>
    </lineage>
</organism>
<keyword evidence="1" id="KW-1133">Transmembrane helix</keyword>
<dbReference type="GeneID" id="14011264"/>
<name>K7PBM3_9VIRU</name>
<dbReference type="EMBL" id="JQ815363">
    <property type="protein sequence ID" value="AFJ20411.1"/>
    <property type="molecule type" value="Genomic_DNA"/>
</dbReference>
<dbReference type="RefSeq" id="YP_007003777.1">
    <property type="nucleotide sequence ID" value="NC_019491.1"/>
</dbReference>
<proteinExistence type="predicted"/>
<keyword evidence="1" id="KW-0472">Membrane</keyword>
<evidence type="ECO:0000313" key="2">
    <source>
        <dbReference type="EMBL" id="AFJ20411.1"/>
    </source>
</evidence>
<keyword evidence="3" id="KW-1185">Reference proteome</keyword>
<sequence>MMVGSTSIVVYSVLVLLGPTCKEVTLTTKEDCVWTDNSKTRMLVSVPNELSFSGVLLASCGSHSTLAANIARYKPTTTWIASLARAELYRAPLNASDRIHSSCDDTLTLLMASGSTSVLDNNRRRGGPQDEGIYFMEETGVYYAYFPLHIDSEVSLVLDKDLWKARCITRWPAKVQLKIGDKVVDPDRDGYAFLTETELDQAWCIAKWGGDQSSIYVTTTPTSTVLVYFTLLIILTLVLMALRKAVRSRFGGIKFSLVSRSSPQLFTTDVSTSSPVSYICLETDTEM</sequence>
<protein>
    <submittedName>
        <fullName evidence="2">Membrane protein ORF124</fullName>
    </submittedName>
</protein>
<dbReference type="Proteomes" id="UP000118426">
    <property type="component" value="Segment"/>
</dbReference>
<accession>K7PBM3</accession>
<evidence type="ECO:0000313" key="3">
    <source>
        <dbReference type="Proteomes" id="UP000118426"/>
    </source>
</evidence>
<dbReference type="KEGG" id="vg:14011264"/>
<evidence type="ECO:0000256" key="1">
    <source>
        <dbReference type="SAM" id="Phobius"/>
    </source>
</evidence>
<reference evidence="2 3" key="1">
    <citation type="journal article" date="2013" name="J. Virol.">
        <title>Comparative genomics of carp herpesviruses.</title>
        <authorList>
            <person name="Davison A.J."/>
            <person name="Kurobe T."/>
            <person name="Gatherer D."/>
            <person name="Cunningham C."/>
            <person name="Korf I."/>
            <person name="Fukuda H."/>
            <person name="Hedrick R.P."/>
            <person name="Waltzek T.B."/>
        </authorList>
    </citation>
    <scope>NUCLEOTIDE SEQUENCE [LARGE SCALE GENOMIC DNA]</scope>
    <source>
        <strain evidence="2">NG-J1</strain>
    </source>
</reference>
<dbReference type="OrthoDB" id="26437at10239"/>
<feature type="transmembrane region" description="Helical" evidence="1">
    <location>
        <begin position="225"/>
        <end position="242"/>
    </location>
</feature>
<keyword evidence="1" id="KW-0812">Transmembrane</keyword>
<gene>
    <name evidence="2" type="ORF">CyHV1_ORF124</name>
</gene>